<proteinExistence type="predicted"/>
<sequence>MKIRIPLYAQHLNQAEFVQLMSSTVDTLKQYRSSSNDPMVADLTQRLEDSLPLMKEGLKQKRGSDLTKELKQALKIRNIDFSAFVGGLKLFQNARTDEKLKAYRLLQELVKLYKTAPTANMQESSALMDSLLARLAQPPYSEAVNMLMLEEAVANLRDSQEKSYSLYLQRSQDTSTRIKIDSAKIRKNMFKDYALLYSHLVNKVSYDANASEKVILQILNDIRQDFSERNRQKNKVESNPSTIEIKTVLPQGKELETT</sequence>
<name>A0A0Z8NPZ7_STRSU</name>
<organism evidence="1 2">
    <name type="scientific">Streptococcus suis</name>
    <dbReference type="NCBI Taxonomy" id="1307"/>
    <lineage>
        <taxon>Bacteria</taxon>
        <taxon>Bacillati</taxon>
        <taxon>Bacillota</taxon>
        <taxon>Bacilli</taxon>
        <taxon>Lactobacillales</taxon>
        <taxon>Streptococcaceae</taxon>
        <taxon>Streptococcus</taxon>
    </lineage>
</organism>
<evidence type="ECO:0000313" key="2">
    <source>
        <dbReference type="Proteomes" id="UP000073388"/>
    </source>
</evidence>
<reference evidence="1 2" key="1">
    <citation type="submission" date="2016-02" db="EMBL/GenBank/DDBJ databases">
        <authorList>
            <consortium name="Pathogen Informatics"/>
        </authorList>
    </citation>
    <scope>NUCLEOTIDE SEQUENCE [LARGE SCALE GENOMIC DNA]</scope>
    <source>
        <strain evidence="1 2">LSS99</strain>
    </source>
</reference>
<dbReference type="Proteomes" id="UP000073388">
    <property type="component" value="Unassembled WGS sequence"/>
</dbReference>
<dbReference type="InterPro" id="IPR046228">
    <property type="entry name" value="DUF6261"/>
</dbReference>
<protein>
    <submittedName>
        <fullName evidence="1">Uncharacterized protein</fullName>
    </submittedName>
</protein>
<accession>A0A0Z8NPZ7</accession>
<dbReference type="AlphaFoldDB" id="A0A0Z8NPZ7"/>
<dbReference type="RefSeq" id="WP_044753954.1">
    <property type="nucleotide sequence ID" value="NZ_CEJM01000031.1"/>
</dbReference>
<evidence type="ECO:0000313" key="1">
    <source>
        <dbReference type="EMBL" id="CYW31334.1"/>
    </source>
</evidence>
<dbReference type="Pfam" id="PF19775">
    <property type="entry name" value="DUF6261"/>
    <property type="match status" value="1"/>
</dbReference>
<dbReference type="EMBL" id="FIIX01000060">
    <property type="protein sequence ID" value="CYW31334.1"/>
    <property type="molecule type" value="Genomic_DNA"/>
</dbReference>
<gene>
    <name evidence="1" type="ORF">ERS132461_01982</name>
</gene>